<reference evidence="1 2" key="1">
    <citation type="submission" date="2015-04" db="EMBL/GenBank/DDBJ databases">
        <title>Complete genome sequence of Schizopora paradoxa KUC8140, a cosmopolitan wood degrader in East Asia.</title>
        <authorList>
            <consortium name="DOE Joint Genome Institute"/>
            <person name="Min B."/>
            <person name="Park H."/>
            <person name="Jang Y."/>
            <person name="Kim J.-J."/>
            <person name="Kim K.H."/>
            <person name="Pangilinan J."/>
            <person name="Lipzen A."/>
            <person name="Riley R."/>
            <person name="Grigoriev I.V."/>
            <person name="Spatafora J.W."/>
            <person name="Choi I.-G."/>
        </authorList>
    </citation>
    <scope>NUCLEOTIDE SEQUENCE [LARGE SCALE GENOMIC DNA]</scope>
    <source>
        <strain evidence="1 2">KUC8140</strain>
    </source>
</reference>
<evidence type="ECO:0000313" key="1">
    <source>
        <dbReference type="EMBL" id="KLO12513.1"/>
    </source>
</evidence>
<dbReference type="EMBL" id="KQ085976">
    <property type="protein sequence ID" value="KLO12513.1"/>
    <property type="molecule type" value="Genomic_DNA"/>
</dbReference>
<protein>
    <submittedName>
        <fullName evidence="1">Uncharacterized protein</fullName>
    </submittedName>
</protein>
<dbReference type="InParanoid" id="A0A0H2RSU3"/>
<organism evidence="1 2">
    <name type="scientific">Schizopora paradoxa</name>
    <dbReference type="NCBI Taxonomy" id="27342"/>
    <lineage>
        <taxon>Eukaryota</taxon>
        <taxon>Fungi</taxon>
        <taxon>Dikarya</taxon>
        <taxon>Basidiomycota</taxon>
        <taxon>Agaricomycotina</taxon>
        <taxon>Agaricomycetes</taxon>
        <taxon>Hymenochaetales</taxon>
        <taxon>Schizoporaceae</taxon>
        <taxon>Schizopora</taxon>
    </lineage>
</organism>
<dbReference type="AlphaFoldDB" id="A0A0H2RSU3"/>
<keyword evidence="2" id="KW-1185">Reference proteome</keyword>
<name>A0A0H2RSU3_9AGAM</name>
<proteinExistence type="predicted"/>
<accession>A0A0H2RSU3</accession>
<evidence type="ECO:0000313" key="2">
    <source>
        <dbReference type="Proteomes" id="UP000053477"/>
    </source>
</evidence>
<dbReference type="Proteomes" id="UP000053477">
    <property type="component" value="Unassembled WGS sequence"/>
</dbReference>
<gene>
    <name evidence="1" type="ORF">SCHPADRAFT_414539</name>
</gene>
<sequence>MHVRRIASSALHYVPFSSLKPEREIRSQSTEAMKVFICKTLDGFNVYQLRSAHVYTNHPDHIAHEHMHELHCVPMIMLGFRTSDRVVGKKKNCGRRRTDIIEEEARIFPVSTPITSCSAKKAPDLIAFAFYSIRVVGPSALEVHDLLAAREILSAF</sequence>